<evidence type="ECO:0008006" key="4">
    <source>
        <dbReference type="Google" id="ProtNLM"/>
    </source>
</evidence>
<dbReference type="EMBL" id="LS483250">
    <property type="protein sequence ID" value="SQD76503.1"/>
    <property type="molecule type" value="Genomic_DNA"/>
</dbReference>
<accession>A0A330LIM0</accession>
<dbReference type="OrthoDB" id="6199337at2"/>
<dbReference type="Pfam" id="PF11059">
    <property type="entry name" value="DUF2860"/>
    <property type="match status" value="1"/>
</dbReference>
<dbReference type="KEGG" id="mya:MORIYA_0025"/>
<reference evidence="3" key="1">
    <citation type="submission" date="2018-05" db="EMBL/GenBank/DDBJ databases">
        <authorList>
            <person name="Cea G.-C."/>
            <person name="William W."/>
        </authorList>
    </citation>
    <scope>NUCLEOTIDE SEQUENCE [LARGE SCALE GENOMIC DNA]</scope>
    <source>
        <strain evidence="3">DB21MT 5</strain>
    </source>
</reference>
<gene>
    <name evidence="2" type="ORF">MORIYA_0025</name>
</gene>
<protein>
    <recommendedName>
        <fullName evidence="4">DUF2860 domain-containing protein</fullName>
    </recommendedName>
</protein>
<name>A0A330LIM0_9GAMM</name>
<evidence type="ECO:0000313" key="3">
    <source>
        <dbReference type="Proteomes" id="UP000250163"/>
    </source>
</evidence>
<feature type="signal peptide" evidence="1">
    <location>
        <begin position="1"/>
        <end position="26"/>
    </location>
</feature>
<organism evidence="2 3">
    <name type="scientific">Moritella yayanosii</name>
    <dbReference type="NCBI Taxonomy" id="69539"/>
    <lineage>
        <taxon>Bacteria</taxon>
        <taxon>Pseudomonadati</taxon>
        <taxon>Pseudomonadota</taxon>
        <taxon>Gammaproteobacteria</taxon>
        <taxon>Alteromonadales</taxon>
        <taxon>Moritellaceae</taxon>
        <taxon>Moritella</taxon>
    </lineage>
</organism>
<sequence length="341" mass="38728">MFFKHYSVLSLPLLLLSSLLGSDAIAKPLAKHAGFSGTMGINAGVNDTQSQFNIDDDNEQTQDLNNPGKEVTTAVLFPFFRLAYTTDDLQTQYFIGQSPENILNSAIQYEIGVTHQFDKRQSMTFAYVPHVPFLKETWSDPFLTDAPREQTDIDSSAMRVAYKFAPIQVEYSYASYSIEDEQSGSQSMPCNNQSRTCTAEEQASLNRDSDYHRLSVESSIPLWQGTYAKANVFYGTQDAKGESQSFDEFHYSLSIMTKYERHFVSVQAAFTDREYDAKNPIFDEVQEDNVAHYSFLYSYTEPFDIKGSNLNIIYQNKENDANIEFYDSSTNFVSVGMSYSF</sequence>
<proteinExistence type="predicted"/>
<evidence type="ECO:0000256" key="1">
    <source>
        <dbReference type="SAM" id="SignalP"/>
    </source>
</evidence>
<dbReference type="PIRSF" id="PIRSF028696">
    <property type="entry name" value="UCP028696"/>
    <property type="match status" value="1"/>
</dbReference>
<dbReference type="AlphaFoldDB" id="A0A330LIM0"/>
<dbReference type="InterPro" id="IPR016896">
    <property type="entry name" value="DUF2860"/>
</dbReference>
<dbReference type="RefSeq" id="WP_112711642.1">
    <property type="nucleotide sequence ID" value="NZ_LS483250.1"/>
</dbReference>
<evidence type="ECO:0000313" key="2">
    <source>
        <dbReference type="EMBL" id="SQD76503.1"/>
    </source>
</evidence>
<feature type="chain" id="PRO_5016250489" description="DUF2860 domain-containing protein" evidence="1">
    <location>
        <begin position="27"/>
        <end position="341"/>
    </location>
</feature>
<keyword evidence="3" id="KW-1185">Reference proteome</keyword>
<keyword evidence="1" id="KW-0732">Signal</keyword>
<dbReference type="Proteomes" id="UP000250163">
    <property type="component" value="Chromosome MORIYA"/>
</dbReference>